<organism evidence="2 3">
    <name type="scientific">Strongyloides venezuelensis</name>
    <name type="common">Threadworm</name>
    <dbReference type="NCBI Taxonomy" id="75913"/>
    <lineage>
        <taxon>Eukaryota</taxon>
        <taxon>Metazoa</taxon>
        <taxon>Ecdysozoa</taxon>
        <taxon>Nematoda</taxon>
        <taxon>Chromadorea</taxon>
        <taxon>Rhabditida</taxon>
        <taxon>Tylenchina</taxon>
        <taxon>Panagrolaimomorpha</taxon>
        <taxon>Strongyloidoidea</taxon>
        <taxon>Strongyloididae</taxon>
        <taxon>Strongyloides</taxon>
    </lineage>
</organism>
<keyword evidence="2" id="KW-1185">Reference proteome</keyword>
<evidence type="ECO:0000313" key="2">
    <source>
        <dbReference type="Proteomes" id="UP000035680"/>
    </source>
</evidence>
<dbReference type="Proteomes" id="UP000035680">
    <property type="component" value="Unassembled WGS sequence"/>
</dbReference>
<name>A0A0K0FH78_STRVS</name>
<dbReference type="AlphaFoldDB" id="A0A0K0FH78"/>
<proteinExistence type="predicted"/>
<dbReference type="WBParaSite" id="SVE_0824000.1">
    <property type="protein sequence ID" value="SVE_0824000.1"/>
    <property type="gene ID" value="SVE_0824000"/>
</dbReference>
<reference evidence="3" key="2">
    <citation type="submission" date="2015-08" db="UniProtKB">
        <authorList>
            <consortium name="WormBaseParasite"/>
        </authorList>
    </citation>
    <scope>IDENTIFICATION</scope>
</reference>
<protein>
    <submittedName>
        <fullName evidence="3">Uncharacterized protein</fullName>
    </submittedName>
</protein>
<reference evidence="2" key="1">
    <citation type="submission" date="2014-07" db="EMBL/GenBank/DDBJ databases">
        <authorList>
            <person name="Martin A.A"/>
            <person name="De Silva N."/>
        </authorList>
    </citation>
    <scope>NUCLEOTIDE SEQUENCE</scope>
</reference>
<evidence type="ECO:0000313" key="3">
    <source>
        <dbReference type="WBParaSite" id="SVE_0824000.1"/>
    </source>
</evidence>
<sequence length="119" mass="13908">MSDQINEIRKCSKEIEKPSGNENKIKIKKMVKFKDDKKKVIHNKGIFDKVISKELINKVEEFGFSKKDTDNIVFKVPKMLPKKNSISNVNHTFMRRRAKSISKSLIISSQRDRRSSQEI</sequence>
<accession>A0A0K0FH78</accession>
<feature type="region of interest" description="Disordered" evidence="1">
    <location>
        <begin position="1"/>
        <end position="21"/>
    </location>
</feature>
<evidence type="ECO:0000256" key="1">
    <source>
        <dbReference type="SAM" id="MobiDB-lite"/>
    </source>
</evidence>